<feature type="region of interest" description="Disordered" evidence="2">
    <location>
        <begin position="848"/>
        <end position="883"/>
    </location>
</feature>
<feature type="domain" description="Integrase catalytic" evidence="3">
    <location>
        <begin position="592"/>
        <end position="758"/>
    </location>
</feature>
<dbReference type="Gene3D" id="3.30.420.10">
    <property type="entry name" value="Ribonuclease H-like superfamily/Ribonuclease H"/>
    <property type="match status" value="1"/>
</dbReference>
<evidence type="ECO:0000256" key="1">
    <source>
        <dbReference type="ARBA" id="ARBA00022670"/>
    </source>
</evidence>
<feature type="non-terminal residue" evidence="4">
    <location>
        <position position="928"/>
    </location>
</feature>
<dbReference type="PANTHER" id="PTHR42648:SF31">
    <property type="entry name" value="RNA-DIRECTED DNA POLYMERASE"/>
    <property type="match status" value="1"/>
</dbReference>
<name>A0AAV0FRG3_9ASTE</name>
<dbReference type="PROSITE" id="PS50994">
    <property type="entry name" value="INTEGRASE"/>
    <property type="match status" value="1"/>
</dbReference>
<accession>A0AAV0FRG3</accession>
<dbReference type="Proteomes" id="UP001152523">
    <property type="component" value="Unassembled WGS sequence"/>
</dbReference>
<evidence type="ECO:0000259" key="3">
    <source>
        <dbReference type="PROSITE" id="PS50994"/>
    </source>
</evidence>
<dbReference type="GO" id="GO:0008233">
    <property type="term" value="F:peptidase activity"/>
    <property type="evidence" value="ECO:0007669"/>
    <property type="project" value="UniProtKB-KW"/>
</dbReference>
<feature type="region of interest" description="Disordered" evidence="2">
    <location>
        <begin position="1"/>
        <end position="21"/>
    </location>
</feature>
<dbReference type="Pfam" id="PF25597">
    <property type="entry name" value="SH3_retrovirus"/>
    <property type="match status" value="1"/>
</dbReference>
<reference evidence="4" key="1">
    <citation type="submission" date="2022-07" db="EMBL/GenBank/DDBJ databases">
        <authorList>
            <person name="Macas J."/>
            <person name="Novak P."/>
            <person name="Neumann P."/>
        </authorList>
    </citation>
    <scope>NUCLEOTIDE SEQUENCE</scope>
</reference>
<dbReference type="EMBL" id="CAMAPF010001005">
    <property type="protein sequence ID" value="CAH9138233.1"/>
    <property type="molecule type" value="Genomic_DNA"/>
</dbReference>
<dbReference type="GO" id="GO:0003676">
    <property type="term" value="F:nucleic acid binding"/>
    <property type="evidence" value="ECO:0007669"/>
    <property type="project" value="InterPro"/>
</dbReference>
<feature type="compositionally biased region" description="Polar residues" evidence="2">
    <location>
        <begin position="1"/>
        <end position="18"/>
    </location>
</feature>
<dbReference type="GO" id="GO:0015074">
    <property type="term" value="P:DNA integration"/>
    <property type="evidence" value="ECO:0007669"/>
    <property type="project" value="InterPro"/>
</dbReference>
<dbReference type="InterPro" id="IPR001584">
    <property type="entry name" value="Integrase_cat-core"/>
</dbReference>
<evidence type="ECO:0000313" key="5">
    <source>
        <dbReference type="Proteomes" id="UP001152523"/>
    </source>
</evidence>
<dbReference type="InterPro" id="IPR012337">
    <property type="entry name" value="RNaseH-like_sf"/>
</dbReference>
<dbReference type="PANTHER" id="PTHR42648">
    <property type="entry name" value="TRANSPOSASE, PUTATIVE-RELATED"/>
    <property type="match status" value="1"/>
</dbReference>
<dbReference type="Pfam" id="PF14244">
    <property type="entry name" value="Retrotran_gag_3"/>
    <property type="match status" value="1"/>
</dbReference>
<proteinExistence type="predicted"/>
<dbReference type="InterPro" id="IPR054722">
    <property type="entry name" value="PolX-like_BBD"/>
</dbReference>
<dbReference type="InterPro" id="IPR057670">
    <property type="entry name" value="SH3_retrovirus"/>
</dbReference>
<evidence type="ECO:0000256" key="2">
    <source>
        <dbReference type="SAM" id="MobiDB-lite"/>
    </source>
</evidence>
<dbReference type="Pfam" id="PF22936">
    <property type="entry name" value="Pol_BBD"/>
    <property type="match status" value="1"/>
</dbReference>
<dbReference type="Pfam" id="PF00665">
    <property type="entry name" value="rve"/>
    <property type="match status" value="1"/>
</dbReference>
<dbReference type="InterPro" id="IPR036397">
    <property type="entry name" value="RNaseH_sf"/>
</dbReference>
<dbReference type="InterPro" id="IPR039537">
    <property type="entry name" value="Retrotran_Ty1/copia-like"/>
</dbReference>
<organism evidence="4 5">
    <name type="scientific">Cuscuta epithymum</name>
    <dbReference type="NCBI Taxonomy" id="186058"/>
    <lineage>
        <taxon>Eukaryota</taxon>
        <taxon>Viridiplantae</taxon>
        <taxon>Streptophyta</taxon>
        <taxon>Embryophyta</taxon>
        <taxon>Tracheophyta</taxon>
        <taxon>Spermatophyta</taxon>
        <taxon>Magnoliopsida</taxon>
        <taxon>eudicotyledons</taxon>
        <taxon>Gunneridae</taxon>
        <taxon>Pentapetalae</taxon>
        <taxon>asterids</taxon>
        <taxon>lamiids</taxon>
        <taxon>Solanales</taxon>
        <taxon>Convolvulaceae</taxon>
        <taxon>Cuscuteae</taxon>
        <taxon>Cuscuta</taxon>
        <taxon>Cuscuta subgen. Cuscuta</taxon>
    </lineage>
</organism>
<dbReference type="AlphaFoldDB" id="A0AAV0FRG3"/>
<feature type="compositionally biased region" description="Polar residues" evidence="2">
    <location>
        <begin position="858"/>
        <end position="872"/>
    </location>
</feature>
<protein>
    <recommendedName>
        <fullName evidence="3">Integrase catalytic domain-containing protein</fullName>
    </recommendedName>
</protein>
<gene>
    <name evidence="4" type="ORF">CEPIT_LOCUS36641</name>
</gene>
<dbReference type="InterPro" id="IPR029472">
    <property type="entry name" value="Copia-like_N"/>
</dbReference>
<keyword evidence="1" id="KW-0645">Protease</keyword>
<comment type="caution">
    <text evidence="4">The sequence shown here is derived from an EMBL/GenBank/DDBJ whole genome shotgun (WGS) entry which is preliminary data.</text>
</comment>
<dbReference type="SUPFAM" id="SSF53098">
    <property type="entry name" value="Ribonuclease H-like"/>
    <property type="match status" value="1"/>
</dbReference>
<sequence>MAIDGESSQDGRNSNVINNKDPLYLGPGDHPNLQLVSTPFNGKHYLNWTRGVKMALISKNKLGFINGKCAKPSENNDKYQDWIRADYTVMCWILHSLNPAIANSMMYVTSSKQLWEELSERYNQTNAPFLYQLRKDMVHISQDGQPVADYYGRLRSVWEDLQSLDGLPECDCGALNACSCNLLKKILDRENRNRLLDFLMGLDDKYEVIRGQILGIDPLPTVNQAYFSVQQVEMQKNISSGIFVDQDATAMAVQKPTDGYVTGGKGNTSSSNMSWDHNAKMNDYKKTKKFCDYCHKTNHTREFCWKLKKSRNTYVRGQENNKFAANVEEVHEVADETPLETGSKAMDPGMIQVVVQEVMKAMTGKNPSQQYGMTTNPSMNFAGMAHALHTKTVTTNSKVCTWIVDTGASDHMTFDSSIFSITKNLEKPIKVGLPDGSIKSVIMIGDVNLTDEIILKDVLFLPGFQHNLLSVGKLLDDTGYSVIFDKHNCVLQDPISKKATQLGGRRNGVYEICFGRNSSKMSLNNYSSCHTALVASNKADVHLFHARLGHSSLSKLKYVQNNNDFNKVSDLECEACILAKQHKQPFVVSKSLTEKPFELVHIDLWGPYRFKSVTGASYFLTILDDHSRVTWTTLLKDKTMVYPTLANFFTYVETHFNTKVKNIRSDNGTEIVQKECGRLFAEKGILHQRSIAGNPQQNGRVERKHRHLLETARALRIHAGLPKKFWGELILSATHLINLMPSSVLNFKVPTEILFGKCPDYSYLRVIGCLCYAAHKTADKFEPRSLRCILLGYPYGQKGYKLYDLDNHRIFSSRDVIFKEQMFPFKQNLQLQNSEAYTPWASLQDSDMDYTHTDTDPKQNVQVQNDSNSTDSMIWDSHQGDASQEDVHTISQNRMIEMNRPKRVRQQSVKLQNYICKGLPPSLVVPSS</sequence>
<evidence type="ECO:0000313" key="4">
    <source>
        <dbReference type="EMBL" id="CAH9138233.1"/>
    </source>
</evidence>
<dbReference type="GO" id="GO:0006508">
    <property type="term" value="P:proteolysis"/>
    <property type="evidence" value="ECO:0007669"/>
    <property type="project" value="UniProtKB-KW"/>
</dbReference>
<dbReference type="Pfam" id="PF13976">
    <property type="entry name" value="gag_pre-integrs"/>
    <property type="match status" value="1"/>
</dbReference>
<keyword evidence="5" id="KW-1185">Reference proteome</keyword>
<dbReference type="InterPro" id="IPR025724">
    <property type="entry name" value="GAG-pre-integrase_dom"/>
</dbReference>
<keyword evidence="1" id="KW-0378">Hydrolase</keyword>